<dbReference type="STRING" id="1913578.LPB140_10685"/>
<feature type="transmembrane region" description="Helical" evidence="1">
    <location>
        <begin position="70"/>
        <end position="87"/>
    </location>
</feature>
<dbReference type="AlphaFoldDB" id="A0A1L3JDE0"/>
<keyword evidence="1" id="KW-0812">Transmembrane</keyword>
<organism evidence="2 3">
    <name type="scientific">Sphingorhabdus lutea</name>
    <dbReference type="NCBI Taxonomy" id="1913578"/>
    <lineage>
        <taxon>Bacteria</taxon>
        <taxon>Pseudomonadati</taxon>
        <taxon>Pseudomonadota</taxon>
        <taxon>Alphaproteobacteria</taxon>
        <taxon>Sphingomonadales</taxon>
        <taxon>Sphingomonadaceae</taxon>
        <taxon>Sphingorhabdus</taxon>
    </lineage>
</organism>
<gene>
    <name evidence="2" type="ORF">LPB140_10685</name>
</gene>
<evidence type="ECO:0000313" key="2">
    <source>
        <dbReference type="EMBL" id="APG63177.1"/>
    </source>
</evidence>
<accession>A0A1L3JDE0</accession>
<reference evidence="2 3" key="1">
    <citation type="submission" date="2016-11" db="EMBL/GenBank/DDBJ databases">
        <title>Sphingorhabdus sp. LPB0140, isolated from marine environment.</title>
        <authorList>
            <person name="Kim E."/>
            <person name="Yi H."/>
        </authorList>
    </citation>
    <scope>NUCLEOTIDE SEQUENCE [LARGE SCALE GENOMIC DNA]</scope>
    <source>
        <strain evidence="2 3">LPB0140</strain>
    </source>
</reference>
<protein>
    <submittedName>
        <fullName evidence="2">Uncharacterized protein</fullName>
    </submittedName>
</protein>
<dbReference type="Proteomes" id="UP000242561">
    <property type="component" value="Chromosome"/>
</dbReference>
<dbReference type="OrthoDB" id="7594143at2"/>
<evidence type="ECO:0000256" key="1">
    <source>
        <dbReference type="SAM" id="Phobius"/>
    </source>
</evidence>
<sequence>MAERLDSDEILASAARSYARVKMGPHIGIKSQELKRSDLKSKAGRTLFAIGAILVGAGIVGSIIDGIGITGVMITGLLGAGAAYMFMRYPRMKMPTMESLRQTDLKTLVGKTELWLEAQRGYLPRQAVEILDGIGTRLDQLAPHIVELPEHEPAANEIRKLVGEHLPEMVGSYRRIPDSLKNKSDHGPTPHQQLIGGLTLIDQEIEAVTKQIVRGELDKLAIRGRYLEMKYDKEAAE</sequence>
<proteinExistence type="predicted"/>
<feature type="transmembrane region" description="Helical" evidence="1">
    <location>
        <begin position="46"/>
        <end position="64"/>
    </location>
</feature>
<name>A0A1L3JDE0_9SPHN</name>
<dbReference type="RefSeq" id="WP_072559828.1">
    <property type="nucleotide sequence ID" value="NZ_CP018154.1"/>
</dbReference>
<keyword evidence="1" id="KW-0472">Membrane</keyword>
<dbReference type="EMBL" id="CP018154">
    <property type="protein sequence ID" value="APG63177.1"/>
    <property type="molecule type" value="Genomic_DNA"/>
</dbReference>
<evidence type="ECO:0000313" key="3">
    <source>
        <dbReference type="Proteomes" id="UP000242561"/>
    </source>
</evidence>
<keyword evidence="1" id="KW-1133">Transmembrane helix</keyword>
<dbReference type="KEGG" id="sphl:LPB140_10685"/>
<keyword evidence="3" id="KW-1185">Reference proteome</keyword>